<dbReference type="Pfam" id="PF23296">
    <property type="entry name" value="DUF7079"/>
    <property type="match status" value="1"/>
</dbReference>
<dbReference type="Proteomes" id="UP001243195">
    <property type="component" value="Unassembled WGS sequence"/>
</dbReference>
<dbReference type="InterPro" id="IPR055507">
    <property type="entry name" value="DUF7079"/>
</dbReference>
<evidence type="ECO:0000259" key="1">
    <source>
        <dbReference type="Pfam" id="PF23296"/>
    </source>
</evidence>
<dbReference type="EMBL" id="JAVIDA010000002">
    <property type="protein sequence ID" value="MDQ9070391.1"/>
    <property type="molecule type" value="Genomic_DNA"/>
</dbReference>
<evidence type="ECO:0000313" key="3">
    <source>
        <dbReference type="Proteomes" id="UP001243195"/>
    </source>
</evidence>
<feature type="domain" description="DUF7079" evidence="1">
    <location>
        <begin position="4"/>
        <end position="107"/>
    </location>
</feature>
<name>A0AAW8JCC0_9GAMM</name>
<sequence>MNIEDLWFSLSFLFIDNEIDYKSIANEISAYDLDTIEFHLFYNVAPVCSINIEQTIPTIWTGFNRTELIQDIKKNSVMDKNKITLKRKIYATLYRYKYRNDWNILKSYLH</sequence>
<organism evidence="2 3">
    <name type="scientific">Acinetobacter gerneri</name>
    <dbReference type="NCBI Taxonomy" id="202952"/>
    <lineage>
        <taxon>Bacteria</taxon>
        <taxon>Pseudomonadati</taxon>
        <taxon>Pseudomonadota</taxon>
        <taxon>Gammaproteobacteria</taxon>
        <taxon>Moraxellales</taxon>
        <taxon>Moraxellaceae</taxon>
        <taxon>Acinetobacter</taxon>
    </lineage>
</organism>
<accession>A0AAW8JCC0</accession>
<protein>
    <recommendedName>
        <fullName evidence="1">DUF7079 domain-containing protein</fullName>
    </recommendedName>
</protein>
<dbReference type="AlphaFoldDB" id="A0AAW8JCC0"/>
<dbReference type="RefSeq" id="WP_308956250.1">
    <property type="nucleotide sequence ID" value="NZ_JAVICY010000013.1"/>
</dbReference>
<evidence type="ECO:0000313" key="2">
    <source>
        <dbReference type="EMBL" id="MDQ9070391.1"/>
    </source>
</evidence>
<reference evidence="2" key="1">
    <citation type="submission" date="2023-08" db="EMBL/GenBank/DDBJ databases">
        <title>Emergence of clinically-relevant ST2 carbapenem-resistant Acinetobacter baumannii strains in hospital sewages in Zhejiang, East of China.</title>
        <authorList>
            <person name="Kaichao C."/>
            <person name="Zhang R."/>
        </authorList>
    </citation>
    <scope>NUCLEOTIDE SEQUENCE</scope>
    <source>
        <strain evidence="2">M-SY-60</strain>
    </source>
</reference>
<proteinExistence type="predicted"/>
<gene>
    <name evidence="2" type="ORF">RFH51_02805</name>
</gene>
<comment type="caution">
    <text evidence="2">The sequence shown here is derived from an EMBL/GenBank/DDBJ whole genome shotgun (WGS) entry which is preliminary data.</text>
</comment>